<keyword evidence="8" id="KW-0175">Coiled coil</keyword>
<dbReference type="GO" id="GO:0003676">
    <property type="term" value="F:nucleic acid binding"/>
    <property type="evidence" value="ECO:0007669"/>
    <property type="project" value="InterPro"/>
</dbReference>
<dbReference type="InterPro" id="IPR014013">
    <property type="entry name" value="Helic_SF1/SF2_ATP-bd_DinG/Rad3"/>
</dbReference>
<dbReference type="PANTHER" id="PTHR11472:SF34">
    <property type="entry name" value="REGULATOR OF TELOMERE ELONGATION HELICASE 1"/>
    <property type="match status" value="1"/>
</dbReference>
<dbReference type="GO" id="GO:0006139">
    <property type="term" value="P:nucleobase-containing compound metabolic process"/>
    <property type="evidence" value="ECO:0007669"/>
    <property type="project" value="InterPro"/>
</dbReference>
<evidence type="ECO:0000256" key="5">
    <source>
        <dbReference type="ARBA" id="ARBA00038058"/>
    </source>
</evidence>
<keyword evidence="4" id="KW-0067">ATP-binding</keyword>
<dbReference type="EMBL" id="OBEN01000002">
    <property type="protein sequence ID" value="SNZ13418.1"/>
    <property type="molecule type" value="Genomic_DNA"/>
</dbReference>
<keyword evidence="2" id="KW-0547">Nucleotide-binding</keyword>
<evidence type="ECO:0000313" key="11">
    <source>
        <dbReference type="EMBL" id="SNZ13418.1"/>
    </source>
</evidence>
<dbReference type="InterPro" id="IPR006555">
    <property type="entry name" value="ATP-dep_Helicase_C"/>
</dbReference>
<dbReference type="Pfam" id="PF13307">
    <property type="entry name" value="Helicase_C_2"/>
    <property type="match status" value="1"/>
</dbReference>
<feature type="coiled-coil region" evidence="8">
    <location>
        <begin position="335"/>
        <end position="372"/>
    </location>
</feature>
<keyword evidence="12" id="KW-1185">Reference proteome</keyword>
<dbReference type="SMART" id="SM00491">
    <property type="entry name" value="HELICc2"/>
    <property type="match status" value="1"/>
</dbReference>
<dbReference type="InterPro" id="IPR014001">
    <property type="entry name" value="Helicase_ATP-bd"/>
</dbReference>
<evidence type="ECO:0000256" key="3">
    <source>
        <dbReference type="ARBA" id="ARBA00022801"/>
    </source>
</evidence>
<dbReference type="Pfam" id="PF00270">
    <property type="entry name" value="DEAD"/>
    <property type="match status" value="1"/>
</dbReference>
<keyword evidence="3" id="KW-0378">Hydrolase</keyword>
<dbReference type="GO" id="GO:0043139">
    <property type="term" value="F:5'-3' DNA helicase activity"/>
    <property type="evidence" value="ECO:0007669"/>
    <property type="project" value="UniProtKB-EC"/>
</dbReference>
<dbReference type="InterPro" id="IPR027417">
    <property type="entry name" value="P-loop_NTPase"/>
</dbReference>
<protein>
    <recommendedName>
        <fullName evidence="6">DNA 5'-3' helicase</fullName>
        <ecNumber evidence="6">5.6.2.3</ecNumber>
    </recommendedName>
</protein>
<dbReference type="GO" id="GO:0016818">
    <property type="term" value="F:hydrolase activity, acting on acid anhydrides, in phosphorus-containing anhydrides"/>
    <property type="evidence" value="ECO:0007669"/>
    <property type="project" value="InterPro"/>
</dbReference>
<sequence>MLLYEFLLQKGLEKRRVQEKFFQIVLSVMDEGGIKIVQAPTGTGKTYGYLIPIIERGQKAIISTGTKLLQEQLRRDIEVLRSYSEYLLGSQVNYLVIKGRSNYLCLDRYYAEKHQIPQIDTAMENGWDGDFEFVNVDQEIKEKLCVDEDYCTPNYRNLCRYKNECYYWGRLKKLERSADILVVNHALLTLKDFEDTQERILVIDEAHELDRYITNSLTSGISLYTLRVEIMGKIREFLPSADADLETFFIENFEKLFKHDKDQIAIERVKQYAEDFQKRIVDPLESLYSRIKEEVRYRIASFLEDRLFVSLSLKDYLLRTNLITQEEFISIKSTYDELSQEEQDFLRKLKSYELLTKKIIRLKEFLKAMREENQELGFIVSRSWSKKLGTYNYKLECFPVFPAGFVDFDGYKGVIITSATADPEDLKKTLGIVGEYYELEHTLPYYQVHFLVYKVDPKDEDWKDCLFRAYKYLRTLYDKVLILLTNKDHKAFFEREEGLAFQGEENLSKLVEELRAGKIKALVGLDSLWFGVDVKGEKGILMSKLPFESPEDPITFHRIRFLKSIGENPFEYQKRKALIKFRQGIGRLMRSKEDRGTIVLCDRRIFKFKEFLVAVKELGIQVKTVK</sequence>
<evidence type="ECO:0000259" key="9">
    <source>
        <dbReference type="PROSITE" id="PS51192"/>
    </source>
</evidence>
<dbReference type="OrthoDB" id="9803913at2"/>
<accession>A0A285NW05</accession>
<keyword evidence="11" id="KW-0347">Helicase</keyword>
<dbReference type="InterPro" id="IPR011545">
    <property type="entry name" value="DEAD/DEAH_box_helicase_dom"/>
</dbReference>
<comment type="cofactor">
    <cofactor evidence="1">
        <name>[4Fe-4S] cluster</name>
        <dbReference type="ChEBI" id="CHEBI:49883"/>
    </cofactor>
</comment>
<name>A0A285NW05_9AQUI</name>
<evidence type="ECO:0000256" key="4">
    <source>
        <dbReference type="ARBA" id="ARBA00022840"/>
    </source>
</evidence>
<organism evidence="11 12">
    <name type="scientific">Hydrogenobacter hydrogenophilus</name>
    <dbReference type="NCBI Taxonomy" id="35835"/>
    <lineage>
        <taxon>Bacteria</taxon>
        <taxon>Pseudomonadati</taxon>
        <taxon>Aquificota</taxon>
        <taxon>Aquificia</taxon>
        <taxon>Aquificales</taxon>
        <taxon>Aquificaceae</taxon>
        <taxon>Hydrogenobacter</taxon>
    </lineage>
</organism>
<dbReference type="SMART" id="SM00487">
    <property type="entry name" value="DEXDc"/>
    <property type="match status" value="1"/>
</dbReference>
<dbReference type="Proteomes" id="UP000218627">
    <property type="component" value="Unassembled WGS sequence"/>
</dbReference>
<dbReference type="GO" id="GO:0005524">
    <property type="term" value="F:ATP binding"/>
    <property type="evidence" value="ECO:0007669"/>
    <property type="project" value="UniProtKB-KW"/>
</dbReference>
<dbReference type="AlphaFoldDB" id="A0A285NW05"/>
<feature type="domain" description="Helicase ATP-binding" evidence="10">
    <location>
        <begin position="4"/>
        <end position="252"/>
    </location>
</feature>
<evidence type="ECO:0000256" key="2">
    <source>
        <dbReference type="ARBA" id="ARBA00022741"/>
    </source>
</evidence>
<evidence type="ECO:0000313" key="12">
    <source>
        <dbReference type="Proteomes" id="UP000218627"/>
    </source>
</evidence>
<comment type="catalytic activity">
    <reaction evidence="7">
        <text>ATP + H2O = ADP + phosphate + H(+)</text>
        <dbReference type="Rhea" id="RHEA:13065"/>
        <dbReference type="ChEBI" id="CHEBI:15377"/>
        <dbReference type="ChEBI" id="CHEBI:15378"/>
        <dbReference type="ChEBI" id="CHEBI:30616"/>
        <dbReference type="ChEBI" id="CHEBI:43474"/>
        <dbReference type="ChEBI" id="CHEBI:456216"/>
        <dbReference type="EC" id="5.6.2.3"/>
    </reaction>
</comment>
<feature type="domain" description="Helicase ATP-binding" evidence="9">
    <location>
        <begin position="26"/>
        <end position="240"/>
    </location>
</feature>
<dbReference type="PROSITE" id="PS51192">
    <property type="entry name" value="HELICASE_ATP_BIND_1"/>
    <property type="match status" value="1"/>
</dbReference>
<dbReference type="SUPFAM" id="SSF52540">
    <property type="entry name" value="P-loop containing nucleoside triphosphate hydrolases"/>
    <property type="match status" value="1"/>
</dbReference>
<gene>
    <name evidence="11" type="ORF">SAMN06265353_0748</name>
</gene>
<evidence type="ECO:0000259" key="10">
    <source>
        <dbReference type="PROSITE" id="PS51193"/>
    </source>
</evidence>
<dbReference type="PANTHER" id="PTHR11472">
    <property type="entry name" value="DNA REPAIR DEAD HELICASE RAD3/XP-D SUBFAMILY MEMBER"/>
    <property type="match status" value="1"/>
</dbReference>
<evidence type="ECO:0000256" key="8">
    <source>
        <dbReference type="SAM" id="Coils"/>
    </source>
</evidence>
<evidence type="ECO:0000256" key="6">
    <source>
        <dbReference type="ARBA" id="ARBA00044969"/>
    </source>
</evidence>
<dbReference type="EC" id="5.6.2.3" evidence="6"/>
<comment type="similarity">
    <text evidence="5">Belongs to the helicase family. DinG subfamily.</text>
</comment>
<evidence type="ECO:0000256" key="1">
    <source>
        <dbReference type="ARBA" id="ARBA00001966"/>
    </source>
</evidence>
<reference evidence="12" key="1">
    <citation type="submission" date="2017-09" db="EMBL/GenBank/DDBJ databases">
        <authorList>
            <person name="Varghese N."/>
            <person name="Submissions S."/>
        </authorList>
    </citation>
    <scope>NUCLEOTIDE SEQUENCE [LARGE SCALE GENOMIC DNA]</scope>
    <source>
        <strain evidence="12">DSM 2913</strain>
    </source>
</reference>
<dbReference type="PROSITE" id="PS51193">
    <property type="entry name" value="HELICASE_ATP_BIND_2"/>
    <property type="match status" value="1"/>
</dbReference>
<evidence type="ECO:0000256" key="7">
    <source>
        <dbReference type="ARBA" id="ARBA00048954"/>
    </source>
</evidence>
<dbReference type="Gene3D" id="3.40.50.300">
    <property type="entry name" value="P-loop containing nucleotide triphosphate hydrolases"/>
    <property type="match status" value="2"/>
</dbReference>
<dbReference type="InterPro" id="IPR045028">
    <property type="entry name" value="DinG/Rad3-like"/>
</dbReference>
<proteinExistence type="inferred from homology"/>